<proteinExistence type="predicted"/>
<comment type="caution">
    <text evidence="1">The sequence shown here is derived from an EMBL/GenBank/DDBJ whole genome shotgun (WGS) entry which is preliminary data.</text>
</comment>
<dbReference type="EMBL" id="PYBJ01000044">
    <property type="protein sequence ID" value="PSM37261.1"/>
    <property type="molecule type" value="Genomic_DNA"/>
</dbReference>
<sequence length="106" mass="11023">MHQPGEHRTMDLAESISYGHVAGDFLQGDVVTGLARGAALETAHRGGVAAGATKTVLFYVNPFSLIVAVVDMLCDRPNAPKPTNPEVVRNAAMNTVLGALFGHPGG</sequence>
<protein>
    <submittedName>
        <fullName evidence="1">Uncharacterized protein</fullName>
    </submittedName>
</protein>
<reference evidence="1 2" key="1">
    <citation type="submission" date="2018-03" db="EMBL/GenBank/DDBJ databases">
        <title>Streptomyces dioscori sp. nov., a novel endophytic actinobacterium isolated from bulbil of Dioscorea bulbifera L.</title>
        <authorList>
            <person name="Zhikuan W."/>
        </authorList>
    </citation>
    <scope>NUCLEOTIDE SEQUENCE [LARGE SCALE GENOMIC DNA]</scope>
    <source>
        <strain evidence="1 2">A217</strain>
    </source>
</reference>
<evidence type="ECO:0000313" key="1">
    <source>
        <dbReference type="EMBL" id="PSM37261.1"/>
    </source>
</evidence>
<keyword evidence="2" id="KW-1185">Reference proteome</keyword>
<dbReference type="Proteomes" id="UP000240429">
    <property type="component" value="Unassembled WGS sequence"/>
</dbReference>
<gene>
    <name evidence="1" type="ORF">C6Y14_43115</name>
</gene>
<evidence type="ECO:0000313" key="2">
    <source>
        <dbReference type="Proteomes" id="UP000240429"/>
    </source>
</evidence>
<dbReference type="AlphaFoldDB" id="A0A2P8PTE2"/>
<organism evidence="1 2">
    <name type="scientific">Streptomyces dioscori</name>
    <dbReference type="NCBI Taxonomy" id="2109333"/>
    <lineage>
        <taxon>Bacteria</taxon>
        <taxon>Bacillati</taxon>
        <taxon>Actinomycetota</taxon>
        <taxon>Actinomycetes</taxon>
        <taxon>Kitasatosporales</taxon>
        <taxon>Streptomycetaceae</taxon>
        <taxon>Streptomyces</taxon>
        <taxon>Streptomyces aurantiacus group</taxon>
    </lineage>
</organism>
<name>A0A2P8PTE2_9ACTN</name>
<accession>A0A2P8PTE2</accession>